<feature type="compositionally biased region" description="Basic and acidic residues" evidence="2">
    <location>
        <begin position="195"/>
        <end position="254"/>
    </location>
</feature>
<sequence length="667" mass="76004">MGDDRQTHHRSPSAREDEADPYGRRGASRFPDEADPRGRRAASRVPDDDADPRGRRAASRVPYDEADPHGHRAASRVPDDEADPQVHRAASRVPGDEADPHGRRAASRVPTDEADPHGHRAASRVPSRTGSHTGGAPVSIREDDGSRHESEMVPVLPPGSHVLPPGHDPHVHFDPTTIGFDDALNRQHERLGEAERELERVVHDAHEAENRREDEFRHNEEEREHIFLQNEDRREAEARQRGDELFAQLEERAHSVPPLPVPPPPGSGDNASIIESIHAASHEAASRHASDILDTVRLEREQFAHERESIASERDRERAEFAAERARMDEERERRVQDLEEELARVRGELDSERQLRQTENEERAVANERDEGMRAQLGDITQLVSEQRDECTRKRELMDQRWEEKQGRRAEKDAQFLELKDMVSRLIQDREADRIQEEERRLREEGKPDIQVVLDELTRQNNEMREALRVLSEDWRAEGERRHEDTLEAVRATAREQVPFNVQVYLDEFSKALATEVRMLLGEVGKLREERRNIQHELGYLMMMKAKYGPGGEFDPDWKPPMPGPGGPDAPPPPEAPPPPPDVEPMASRPAWRTMRNTRRIRKSRPDQPPPPEPGPAPMRQPVHSWVTWHPNPALAPTPPSIEPNLIVPDQGSPGLFGPRSPRSYR</sequence>
<gene>
    <name evidence="3" type="ORF">CY34DRAFT_17410</name>
</gene>
<proteinExistence type="predicted"/>
<feature type="compositionally biased region" description="Basic and acidic residues" evidence="2">
    <location>
        <begin position="45"/>
        <end position="54"/>
    </location>
</feature>
<dbReference type="Proteomes" id="UP000054485">
    <property type="component" value="Unassembled WGS sequence"/>
</dbReference>
<keyword evidence="4" id="KW-1185">Reference proteome</keyword>
<organism evidence="3 4">
    <name type="scientific">Suillus luteus UH-Slu-Lm8-n1</name>
    <dbReference type="NCBI Taxonomy" id="930992"/>
    <lineage>
        <taxon>Eukaryota</taxon>
        <taxon>Fungi</taxon>
        <taxon>Dikarya</taxon>
        <taxon>Basidiomycota</taxon>
        <taxon>Agaricomycotina</taxon>
        <taxon>Agaricomycetes</taxon>
        <taxon>Agaricomycetidae</taxon>
        <taxon>Boletales</taxon>
        <taxon>Suillineae</taxon>
        <taxon>Suillaceae</taxon>
        <taxon>Suillus</taxon>
    </lineage>
</organism>
<feature type="compositionally biased region" description="Pro residues" evidence="2">
    <location>
        <begin position="608"/>
        <end position="620"/>
    </location>
</feature>
<dbReference type="STRING" id="930992.A0A0C9ZBJ7"/>
<feature type="compositionally biased region" description="Pro residues" evidence="2">
    <location>
        <begin position="560"/>
        <end position="584"/>
    </location>
</feature>
<evidence type="ECO:0000313" key="3">
    <source>
        <dbReference type="EMBL" id="KIK34895.1"/>
    </source>
</evidence>
<dbReference type="OrthoDB" id="2507336at2759"/>
<evidence type="ECO:0000256" key="1">
    <source>
        <dbReference type="SAM" id="Coils"/>
    </source>
</evidence>
<feature type="coiled-coil region" evidence="1">
    <location>
        <begin position="314"/>
        <end position="363"/>
    </location>
</feature>
<dbReference type="AlphaFoldDB" id="A0A0C9ZBJ7"/>
<keyword evidence="1" id="KW-0175">Coiled coil</keyword>
<protein>
    <submittedName>
        <fullName evidence="3">Uncharacterized protein</fullName>
    </submittedName>
</protein>
<feature type="region of interest" description="Disordered" evidence="2">
    <location>
        <begin position="195"/>
        <end position="272"/>
    </location>
</feature>
<dbReference type="InParanoid" id="A0A0C9ZBJ7"/>
<evidence type="ECO:0000256" key="2">
    <source>
        <dbReference type="SAM" id="MobiDB-lite"/>
    </source>
</evidence>
<accession>A0A0C9ZBJ7</accession>
<feature type="compositionally biased region" description="Basic and acidic residues" evidence="2">
    <location>
        <begin position="140"/>
        <end position="151"/>
    </location>
</feature>
<name>A0A0C9ZBJ7_9AGAM</name>
<reference evidence="4" key="2">
    <citation type="submission" date="2015-01" db="EMBL/GenBank/DDBJ databases">
        <title>Evolutionary Origins and Diversification of the Mycorrhizal Mutualists.</title>
        <authorList>
            <consortium name="DOE Joint Genome Institute"/>
            <consortium name="Mycorrhizal Genomics Consortium"/>
            <person name="Kohler A."/>
            <person name="Kuo A."/>
            <person name="Nagy L.G."/>
            <person name="Floudas D."/>
            <person name="Copeland A."/>
            <person name="Barry K.W."/>
            <person name="Cichocki N."/>
            <person name="Veneault-Fourrey C."/>
            <person name="LaButti K."/>
            <person name="Lindquist E.A."/>
            <person name="Lipzen A."/>
            <person name="Lundell T."/>
            <person name="Morin E."/>
            <person name="Murat C."/>
            <person name="Riley R."/>
            <person name="Ohm R."/>
            <person name="Sun H."/>
            <person name="Tunlid A."/>
            <person name="Henrissat B."/>
            <person name="Grigoriev I.V."/>
            <person name="Hibbett D.S."/>
            <person name="Martin F."/>
        </authorList>
    </citation>
    <scope>NUCLEOTIDE SEQUENCE [LARGE SCALE GENOMIC DNA]</scope>
    <source>
        <strain evidence="4">UH-Slu-Lm8-n1</strain>
    </source>
</reference>
<reference evidence="3 4" key="1">
    <citation type="submission" date="2014-04" db="EMBL/GenBank/DDBJ databases">
        <authorList>
            <consortium name="DOE Joint Genome Institute"/>
            <person name="Kuo A."/>
            <person name="Ruytinx J."/>
            <person name="Rineau F."/>
            <person name="Colpaert J."/>
            <person name="Kohler A."/>
            <person name="Nagy L.G."/>
            <person name="Floudas D."/>
            <person name="Copeland A."/>
            <person name="Barry K.W."/>
            <person name="Cichocki N."/>
            <person name="Veneault-Fourrey C."/>
            <person name="LaButti K."/>
            <person name="Lindquist E.A."/>
            <person name="Lipzen A."/>
            <person name="Lundell T."/>
            <person name="Morin E."/>
            <person name="Murat C."/>
            <person name="Sun H."/>
            <person name="Tunlid A."/>
            <person name="Henrissat B."/>
            <person name="Grigoriev I.V."/>
            <person name="Hibbett D.S."/>
            <person name="Martin F."/>
            <person name="Nordberg H.P."/>
            <person name="Cantor M.N."/>
            <person name="Hua S.X."/>
        </authorList>
    </citation>
    <scope>NUCLEOTIDE SEQUENCE [LARGE SCALE GENOMIC DNA]</scope>
    <source>
        <strain evidence="3 4">UH-Slu-Lm8-n1</strain>
    </source>
</reference>
<feature type="region of interest" description="Disordered" evidence="2">
    <location>
        <begin position="1"/>
        <end position="179"/>
    </location>
</feature>
<feature type="region of interest" description="Disordered" evidence="2">
    <location>
        <begin position="553"/>
        <end position="667"/>
    </location>
</feature>
<evidence type="ECO:0000313" key="4">
    <source>
        <dbReference type="Proteomes" id="UP000054485"/>
    </source>
</evidence>
<dbReference type="HOGENOM" id="CLU_411708_0_0_1"/>
<dbReference type="EMBL" id="KN835690">
    <property type="protein sequence ID" value="KIK34895.1"/>
    <property type="molecule type" value="Genomic_DNA"/>
</dbReference>
<feature type="compositionally biased region" description="Pro residues" evidence="2">
    <location>
        <begin position="257"/>
        <end position="266"/>
    </location>
</feature>